<dbReference type="CDD" id="cd02907">
    <property type="entry name" value="Macro_Af1521_BAL-like"/>
    <property type="match status" value="1"/>
</dbReference>
<dbReference type="PANTHER" id="PTHR11106">
    <property type="entry name" value="GANGLIOSIDE INDUCED DIFFERENTIATION ASSOCIATED PROTEIN 2-RELATED"/>
    <property type="match status" value="1"/>
</dbReference>
<dbReference type="EMBL" id="MBAD02000175">
    <property type="protein sequence ID" value="RLN70875.1"/>
    <property type="molecule type" value="Genomic_DNA"/>
</dbReference>
<dbReference type="Pfam" id="PF01661">
    <property type="entry name" value="Macro"/>
    <property type="match status" value="1"/>
</dbReference>
<dbReference type="OrthoDB" id="6133115at2759"/>
<gene>
    <name evidence="3" type="ORF">BBJ29_004949</name>
    <name evidence="2" type="ORF">BBP00_00007980</name>
</gene>
<proteinExistence type="predicted"/>
<dbReference type="Pfam" id="PF13385">
    <property type="entry name" value="Laminin_G_3"/>
    <property type="match status" value="1"/>
</dbReference>
<dbReference type="SMART" id="SM00506">
    <property type="entry name" value="A1pp"/>
    <property type="match status" value="1"/>
</dbReference>
<evidence type="ECO:0000313" key="5">
    <source>
        <dbReference type="Proteomes" id="UP000284657"/>
    </source>
</evidence>
<feature type="domain" description="Macro" evidence="1">
    <location>
        <begin position="63"/>
        <end position="234"/>
    </location>
</feature>
<dbReference type="Gene3D" id="3.40.220.10">
    <property type="entry name" value="Leucine Aminopeptidase, subunit E, domain 1"/>
    <property type="match status" value="1"/>
</dbReference>
<dbReference type="Proteomes" id="UP000284657">
    <property type="component" value="Unassembled WGS sequence"/>
</dbReference>
<dbReference type="EMBL" id="MBDO02000360">
    <property type="protein sequence ID" value="RLN56532.1"/>
    <property type="molecule type" value="Genomic_DNA"/>
</dbReference>
<dbReference type="InterPro" id="IPR002589">
    <property type="entry name" value="Macro_dom"/>
</dbReference>
<dbReference type="SUPFAM" id="SSF52949">
    <property type="entry name" value="Macro domain-like"/>
    <property type="match status" value="1"/>
</dbReference>
<evidence type="ECO:0000313" key="4">
    <source>
        <dbReference type="Proteomes" id="UP000277300"/>
    </source>
</evidence>
<comment type="caution">
    <text evidence="2">The sequence shown here is derived from an EMBL/GenBank/DDBJ whole genome shotgun (WGS) entry which is preliminary data.</text>
</comment>
<protein>
    <recommendedName>
        <fullName evidence="1">Macro domain-containing protein</fullName>
    </recommendedName>
</protein>
<accession>A0A3F2RGR3</accession>
<organism evidence="2 4">
    <name type="scientific">Phytophthora kernoviae</name>
    <dbReference type="NCBI Taxonomy" id="325452"/>
    <lineage>
        <taxon>Eukaryota</taxon>
        <taxon>Sar</taxon>
        <taxon>Stramenopiles</taxon>
        <taxon>Oomycota</taxon>
        <taxon>Peronosporomycetes</taxon>
        <taxon>Peronosporales</taxon>
        <taxon>Peronosporaceae</taxon>
        <taxon>Phytophthora</taxon>
    </lineage>
</organism>
<evidence type="ECO:0000313" key="2">
    <source>
        <dbReference type="EMBL" id="RLN56532.1"/>
    </source>
</evidence>
<dbReference type="AlphaFoldDB" id="A0A3F2RGR3"/>
<sequence length="413" mass="44523">MDKLSGLAGAMNVVGKLEKNGVTAEEKLEKALDDPKIIATNAVNGKESMDNVAAKELGGKVLCRWKPNGDPGGPELLVMQGDLTACKADAIVNAANTRLMHSGGLAGAIVRKGGESIQTESSAWIKQHGKLVVGDAVTTAAGKLPCKHVIHAAGPNVGHLASPTAEHAAELRRAVWSALTEADRLGVSSVAIPGISTGIFGYPRDLGAQEIVHEAVRFSRQPAGGVIYGLQSKAAIERWPGNNPQQFALVDTKRNLYCSVMNVKKVVAKDLKPNCWYHLALTYDVDLHRQEVYVNGENVWSEVGELRSRWPYLRHEQIGTGFCENHPSAGGIQYPHPRAWGAWYPLYGLIDEFRIWKSALPAKAVAELALGGYPDAFVVVGTIKRAHDGRGPWTNTTTVRCTRPAEGKNVIIQ</sequence>
<dbReference type="SUPFAM" id="SSF49899">
    <property type="entry name" value="Concanavalin A-like lectins/glucanases"/>
    <property type="match status" value="1"/>
</dbReference>
<dbReference type="Gene3D" id="2.60.120.200">
    <property type="match status" value="1"/>
</dbReference>
<dbReference type="Proteomes" id="UP000277300">
    <property type="component" value="Unassembled WGS sequence"/>
</dbReference>
<name>A0A3F2RGR3_9STRA</name>
<reference evidence="4 5" key="1">
    <citation type="submission" date="2018-07" db="EMBL/GenBank/DDBJ databases">
        <title>Genome sequencing of oomycete isolates from Chile give support for New Zealand origin for Phytophthora kernoviae and make available the first Nothophytophthora sp. genome.</title>
        <authorList>
            <person name="Studholme D.J."/>
            <person name="Sanfuentes E."/>
            <person name="Panda P."/>
            <person name="Hill R."/>
            <person name="Sambles C."/>
            <person name="Grant M."/>
            <person name="Williams N.M."/>
            <person name="Mcdougal R.L."/>
        </authorList>
    </citation>
    <scope>NUCLEOTIDE SEQUENCE [LARGE SCALE GENOMIC DNA]</scope>
    <source>
        <strain evidence="2">Chile6</strain>
        <strain evidence="3">Chile7</strain>
    </source>
</reference>
<dbReference type="PROSITE" id="PS51154">
    <property type="entry name" value="MACRO"/>
    <property type="match status" value="1"/>
</dbReference>
<dbReference type="PANTHER" id="PTHR11106:SF111">
    <property type="entry name" value="MACRO DOMAIN-CONTAINING PROTEIN"/>
    <property type="match status" value="1"/>
</dbReference>
<evidence type="ECO:0000313" key="3">
    <source>
        <dbReference type="EMBL" id="RLN70875.1"/>
    </source>
</evidence>
<dbReference type="InterPro" id="IPR013320">
    <property type="entry name" value="ConA-like_dom_sf"/>
</dbReference>
<dbReference type="InterPro" id="IPR043472">
    <property type="entry name" value="Macro_dom-like"/>
</dbReference>
<evidence type="ECO:0000259" key="1">
    <source>
        <dbReference type="PROSITE" id="PS51154"/>
    </source>
</evidence>